<reference evidence="8" key="4">
    <citation type="submission" date="2022-06" db="EMBL/GenBank/DDBJ databases">
        <title>Isolation of gut microbiota from human fecal samples.</title>
        <authorList>
            <person name="Pamer E.G."/>
            <person name="Barat B."/>
            <person name="Waligurski E."/>
            <person name="Medina S."/>
            <person name="Paddock L."/>
            <person name="Mostad J."/>
        </authorList>
    </citation>
    <scope>NUCLEOTIDE SEQUENCE</scope>
    <source>
        <strain evidence="8">DFI.6.22</strain>
    </source>
</reference>
<organism evidence="9 10">
    <name type="scientific">Alistipes onderdonkii</name>
    <dbReference type="NCBI Taxonomy" id="328813"/>
    <lineage>
        <taxon>Bacteria</taxon>
        <taxon>Pseudomonadati</taxon>
        <taxon>Bacteroidota</taxon>
        <taxon>Bacteroidia</taxon>
        <taxon>Bacteroidales</taxon>
        <taxon>Rikenellaceae</taxon>
        <taxon>Alistipes</taxon>
    </lineage>
</organism>
<evidence type="ECO:0000256" key="2">
    <source>
        <dbReference type="ARBA" id="ARBA00023015"/>
    </source>
</evidence>
<evidence type="ECO:0000256" key="3">
    <source>
        <dbReference type="ARBA" id="ARBA00023082"/>
    </source>
</evidence>
<reference evidence="9" key="2">
    <citation type="journal article" date="2018" name="BMC Genomics">
        <title>Whole genome sequencing and function prediction of 133 gut anaerobes isolated from chicken caecum in pure cultures.</title>
        <authorList>
            <person name="Medvecky M."/>
            <person name="Cejkova D."/>
            <person name="Polansky O."/>
            <person name="Karasova D."/>
            <person name="Kubasova T."/>
            <person name="Cizek A."/>
            <person name="Rychlik I."/>
        </authorList>
    </citation>
    <scope>NUCLEOTIDE SEQUENCE</scope>
    <source>
        <strain evidence="9">An90</strain>
    </source>
</reference>
<dbReference type="InterPro" id="IPR000792">
    <property type="entry name" value="Tscrpt_reg_LuxR_C"/>
</dbReference>
<dbReference type="EMBL" id="JANGBQ010000002">
    <property type="protein sequence ID" value="MCQ5081630.1"/>
    <property type="molecule type" value="Genomic_DNA"/>
</dbReference>
<dbReference type="eggNOG" id="COG1595">
    <property type="taxonomic scope" value="Bacteria"/>
</dbReference>
<dbReference type="InterPro" id="IPR013325">
    <property type="entry name" value="RNA_pol_sigma_r2"/>
</dbReference>
<keyword evidence="3" id="KW-0731">Sigma factor</keyword>
<keyword evidence="2" id="KW-0805">Transcription regulation</keyword>
<comment type="similarity">
    <text evidence="1">Belongs to the sigma-70 factor family. ECF subfamily.</text>
</comment>
<dbReference type="InterPro" id="IPR036388">
    <property type="entry name" value="WH-like_DNA-bd_sf"/>
</dbReference>
<sequence>MEPAELISAIRAGSREAFDEMCGRYYAPLTAYARLFLNGNWAQDVVQDVFVNVWVRREALDPGQSLYGYLLRSVYNQSVNYVNKHRHACSYRSYYQERIESIGYAYYDPDRNPVIEKLYSQDLRTSINEAIAALPAKCREVFSLSYLQGFSHREISEQMGIAQSTVENHIYLALRQLRAKLSKSELILLLFFIFLQNNSHPLG</sequence>
<evidence type="ECO:0000313" key="10">
    <source>
        <dbReference type="Proteomes" id="UP000195772"/>
    </source>
</evidence>
<dbReference type="SUPFAM" id="SSF88946">
    <property type="entry name" value="Sigma2 domain of RNA polymerase sigma factors"/>
    <property type="match status" value="1"/>
</dbReference>
<dbReference type="Gene3D" id="1.10.10.10">
    <property type="entry name" value="Winged helix-like DNA-binding domain superfamily/Winged helix DNA-binding domain"/>
    <property type="match status" value="1"/>
</dbReference>
<evidence type="ECO:0000256" key="4">
    <source>
        <dbReference type="ARBA" id="ARBA00023163"/>
    </source>
</evidence>
<dbReference type="Proteomes" id="UP000323119">
    <property type="component" value="Unassembled WGS sequence"/>
</dbReference>
<feature type="domain" description="HTH luxR-type" evidence="5">
    <location>
        <begin position="131"/>
        <end position="190"/>
    </location>
</feature>
<dbReference type="GO" id="GO:0016987">
    <property type="term" value="F:sigma factor activity"/>
    <property type="evidence" value="ECO:0007669"/>
    <property type="project" value="UniProtKB-KW"/>
</dbReference>
<keyword evidence="4" id="KW-0804">Transcription</keyword>
<dbReference type="EMBL" id="NFHB01000011">
    <property type="protein sequence ID" value="OUN01907.1"/>
    <property type="molecule type" value="Genomic_DNA"/>
</dbReference>
<reference evidence="10" key="1">
    <citation type="submission" date="2017-04" db="EMBL/GenBank/DDBJ databases">
        <title>Function of individual gut microbiota members based on whole genome sequencing of pure cultures obtained from chicken caecum.</title>
        <authorList>
            <person name="Medvecky M."/>
            <person name="Cejkova D."/>
            <person name="Polansky O."/>
            <person name="Karasova D."/>
            <person name="Kubasova T."/>
            <person name="Cizek A."/>
            <person name="Rychlik I."/>
        </authorList>
    </citation>
    <scope>NUCLEOTIDE SEQUENCE [LARGE SCALE GENOMIC DNA]</scope>
    <source>
        <strain evidence="10">An90</strain>
    </source>
</reference>
<dbReference type="InterPro" id="IPR007627">
    <property type="entry name" value="RNA_pol_sigma70_r2"/>
</dbReference>
<dbReference type="PANTHER" id="PTHR43133">
    <property type="entry name" value="RNA POLYMERASE ECF-TYPE SIGMA FACTO"/>
    <property type="match status" value="1"/>
</dbReference>
<evidence type="ECO:0000256" key="1">
    <source>
        <dbReference type="ARBA" id="ARBA00010641"/>
    </source>
</evidence>
<dbReference type="Pfam" id="PF04542">
    <property type="entry name" value="Sigma70_r2"/>
    <property type="match status" value="1"/>
</dbReference>
<dbReference type="InterPro" id="IPR014284">
    <property type="entry name" value="RNA_pol_sigma-70_dom"/>
</dbReference>
<dbReference type="SUPFAM" id="SSF88659">
    <property type="entry name" value="Sigma3 and sigma4 domains of RNA polymerase sigma factors"/>
    <property type="match status" value="1"/>
</dbReference>
<dbReference type="Gene3D" id="1.10.1740.10">
    <property type="match status" value="1"/>
</dbReference>
<evidence type="ECO:0000313" key="8">
    <source>
        <dbReference type="EMBL" id="MCQ5081630.1"/>
    </source>
</evidence>
<comment type="caution">
    <text evidence="9">The sequence shown here is derived from an EMBL/GenBank/DDBJ whole genome shotgun (WGS) entry which is preliminary data.</text>
</comment>
<reference evidence="11 12" key="3">
    <citation type="journal article" date="2019" name="Nat. Med.">
        <title>A library of human gut bacterial isolates paired with longitudinal multiomics data enables mechanistic microbiome research.</title>
        <authorList>
            <person name="Poyet M."/>
            <person name="Groussin M."/>
            <person name="Gibbons S.M."/>
            <person name="Avila-Pacheco J."/>
            <person name="Jiang X."/>
            <person name="Kearney S.M."/>
            <person name="Perrotta A.R."/>
            <person name="Berdy B."/>
            <person name="Zhao S."/>
            <person name="Lieberman T.D."/>
            <person name="Swanson P.K."/>
            <person name="Smith M."/>
            <person name="Roesemann S."/>
            <person name="Alexander J.E."/>
            <person name="Rich S.A."/>
            <person name="Livny J."/>
            <person name="Vlamakis H."/>
            <person name="Clish C."/>
            <person name="Bullock K."/>
            <person name="Deik A."/>
            <person name="Scott J."/>
            <person name="Pierce K.A."/>
            <person name="Xavier R.J."/>
            <person name="Alm E.J."/>
        </authorList>
    </citation>
    <scope>NUCLEOTIDE SEQUENCE [LARGE SCALE GENOMIC DNA]</scope>
    <source>
        <strain evidence="7 12">BIOML-A204</strain>
        <strain evidence="6 11">BIOML-A266</strain>
    </source>
</reference>
<dbReference type="PANTHER" id="PTHR43133:SF46">
    <property type="entry name" value="RNA POLYMERASE SIGMA-70 FACTOR ECF SUBFAMILY"/>
    <property type="match status" value="1"/>
</dbReference>
<dbReference type="Proteomes" id="UP000195772">
    <property type="component" value="Unassembled WGS sequence"/>
</dbReference>
<evidence type="ECO:0000313" key="7">
    <source>
        <dbReference type="EMBL" id="KAA2558843.1"/>
    </source>
</evidence>
<dbReference type="InterPro" id="IPR039425">
    <property type="entry name" value="RNA_pol_sigma-70-like"/>
</dbReference>
<proteinExistence type="inferred from homology"/>
<accession>A0A1Y3QTZ9</accession>
<dbReference type="EMBL" id="VVUY01000012">
    <property type="protein sequence ID" value="KAA2558843.1"/>
    <property type="molecule type" value="Genomic_DNA"/>
</dbReference>
<dbReference type="NCBIfam" id="TIGR02937">
    <property type="entry name" value="sigma70-ECF"/>
    <property type="match status" value="1"/>
</dbReference>
<dbReference type="GeneID" id="59809776"/>
<evidence type="ECO:0000313" key="6">
    <source>
        <dbReference type="EMBL" id="KAA2379297.1"/>
    </source>
</evidence>
<dbReference type="GO" id="GO:0003677">
    <property type="term" value="F:DNA binding"/>
    <property type="evidence" value="ECO:0007669"/>
    <property type="project" value="InterPro"/>
</dbReference>
<dbReference type="AlphaFoldDB" id="A0A1Y3QTZ9"/>
<dbReference type="InterPro" id="IPR013324">
    <property type="entry name" value="RNA_pol_sigma_r3/r4-like"/>
</dbReference>
<dbReference type="NCBIfam" id="TIGR02985">
    <property type="entry name" value="Sig70_bacteroi1"/>
    <property type="match status" value="1"/>
</dbReference>
<gene>
    <name evidence="9" type="ORF">B5G41_13750</name>
    <name evidence="7" type="ORF">F2S36_12540</name>
    <name evidence="6" type="ORF">F2Y10_06530</name>
    <name evidence="8" type="ORF">NE651_01825</name>
</gene>
<dbReference type="EMBL" id="VVXH01000005">
    <property type="protein sequence ID" value="KAA2379297.1"/>
    <property type="molecule type" value="Genomic_DNA"/>
</dbReference>
<protein>
    <submittedName>
        <fullName evidence="6">RNA polymerase sigma-70 factor</fullName>
    </submittedName>
    <submittedName>
        <fullName evidence="9">RNA polymerase subunit sigma-70</fullName>
    </submittedName>
</protein>
<dbReference type="OrthoDB" id="9782991at2"/>
<evidence type="ECO:0000313" key="9">
    <source>
        <dbReference type="EMBL" id="OUN01907.1"/>
    </source>
</evidence>
<evidence type="ECO:0000313" key="12">
    <source>
        <dbReference type="Proteomes" id="UP000323119"/>
    </source>
</evidence>
<dbReference type="InterPro" id="IPR014327">
    <property type="entry name" value="RNA_pol_sigma70_bacteroid"/>
</dbReference>
<evidence type="ECO:0000313" key="11">
    <source>
        <dbReference type="Proteomes" id="UP000322940"/>
    </source>
</evidence>
<dbReference type="Pfam" id="PF08281">
    <property type="entry name" value="Sigma70_r4_2"/>
    <property type="match status" value="1"/>
</dbReference>
<evidence type="ECO:0000259" key="5">
    <source>
        <dbReference type="SMART" id="SM00421"/>
    </source>
</evidence>
<dbReference type="InterPro" id="IPR013249">
    <property type="entry name" value="RNA_pol_sigma70_r4_t2"/>
</dbReference>
<dbReference type="CDD" id="cd06171">
    <property type="entry name" value="Sigma70_r4"/>
    <property type="match status" value="1"/>
</dbReference>
<name>A0A1Y3QTZ9_9BACT</name>
<dbReference type="GO" id="GO:0006352">
    <property type="term" value="P:DNA-templated transcription initiation"/>
    <property type="evidence" value="ECO:0007669"/>
    <property type="project" value="InterPro"/>
</dbReference>
<dbReference type="Proteomes" id="UP000322940">
    <property type="component" value="Unassembled WGS sequence"/>
</dbReference>
<dbReference type="Proteomes" id="UP001205035">
    <property type="component" value="Unassembled WGS sequence"/>
</dbReference>
<dbReference type="RefSeq" id="WP_022333193.1">
    <property type="nucleotide sequence ID" value="NZ_AP031440.1"/>
</dbReference>
<dbReference type="SMART" id="SM00421">
    <property type="entry name" value="HTH_LUXR"/>
    <property type="match status" value="1"/>
</dbReference>